<keyword evidence="3" id="KW-1185">Reference proteome</keyword>
<gene>
    <name evidence="2" type="ORF">SAMN04488104_102727</name>
</gene>
<reference evidence="3" key="1">
    <citation type="submission" date="2016-10" db="EMBL/GenBank/DDBJ databases">
        <authorList>
            <person name="Varghese N."/>
            <person name="Submissions S."/>
        </authorList>
    </citation>
    <scope>NUCLEOTIDE SEQUENCE [LARGE SCALE GENOMIC DNA]</scope>
    <source>
        <strain evidence="3">DSM 23095</strain>
    </source>
</reference>
<dbReference type="SUPFAM" id="SSF52200">
    <property type="entry name" value="Toll/Interleukin receptor TIR domain"/>
    <property type="match status" value="1"/>
</dbReference>
<dbReference type="Proteomes" id="UP000199060">
    <property type="component" value="Unassembled WGS sequence"/>
</dbReference>
<evidence type="ECO:0000313" key="3">
    <source>
        <dbReference type="Proteomes" id="UP000199060"/>
    </source>
</evidence>
<name>A0A1G6UA73_9BACT</name>
<dbReference type="InterPro" id="IPR000157">
    <property type="entry name" value="TIR_dom"/>
</dbReference>
<dbReference type="Gene3D" id="3.40.50.10140">
    <property type="entry name" value="Toll/interleukin-1 receptor homology (TIR) domain"/>
    <property type="match status" value="1"/>
</dbReference>
<feature type="domain" description="TIR" evidence="1">
    <location>
        <begin position="38"/>
        <end position="145"/>
    </location>
</feature>
<proteinExistence type="predicted"/>
<dbReference type="EMBL" id="FNAC01000027">
    <property type="protein sequence ID" value="SDD38181.1"/>
    <property type="molecule type" value="Genomic_DNA"/>
</dbReference>
<dbReference type="Pfam" id="PF13676">
    <property type="entry name" value="TIR_2"/>
    <property type="match status" value="1"/>
</dbReference>
<dbReference type="GO" id="GO:0007165">
    <property type="term" value="P:signal transduction"/>
    <property type="evidence" value="ECO:0007669"/>
    <property type="project" value="InterPro"/>
</dbReference>
<dbReference type="OrthoDB" id="9810385at2"/>
<dbReference type="InterPro" id="IPR035897">
    <property type="entry name" value="Toll_tir_struct_dom_sf"/>
</dbReference>
<organism evidence="2 3">
    <name type="scientific">Algoriphagus faecimaris</name>
    <dbReference type="NCBI Taxonomy" id="686796"/>
    <lineage>
        <taxon>Bacteria</taxon>
        <taxon>Pseudomonadati</taxon>
        <taxon>Bacteroidota</taxon>
        <taxon>Cytophagia</taxon>
        <taxon>Cytophagales</taxon>
        <taxon>Cyclobacteriaceae</taxon>
        <taxon>Algoriphagus</taxon>
    </lineage>
</organism>
<accession>A0A1G6UA73</accession>
<dbReference type="STRING" id="686796.SAMN04488104_102727"/>
<dbReference type="AlphaFoldDB" id="A0A1G6UA73"/>
<protein>
    <submittedName>
        <fullName evidence="2">TIR domain-containing protein</fullName>
    </submittedName>
</protein>
<evidence type="ECO:0000259" key="1">
    <source>
        <dbReference type="Pfam" id="PF13676"/>
    </source>
</evidence>
<evidence type="ECO:0000313" key="2">
    <source>
        <dbReference type="EMBL" id="SDD38181.1"/>
    </source>
</evidence>
<dbReference type="RefSeq" id="WP_087940152.1">
    <property type="nucleotide sequence ID" value="NZ_FNAC01000027.1"/>
</dbReference>
<sequence length="197" mass="22558">MSIYSSAELKSIATKKQSLFESRMFSARNVPITTKFDIFLSHSFLDKAEVQGLYQELTDFGYSVYVDWIVDPHLDRANVTKKSATLVRERMKNSKTLLLAISTNSSMSKWIPWELGYVDGNTNKCAIIPVSKENTPPKSFKGTEYLILYPFIKKIFVKGTNEGKLFVIESEFSYSQFDSWFNTGIIAENRNVNIFNL</sequence>